<feature type="transmembrane region" description="Helical" evidence="1">
    <location>
        <begin position="262"/>
        <end position="284"/>
    </location>
</feature>
<feature type="transmembrane region" description="Helical" evidence="1">
    <location>
        <begin position="17"/>
        <end position="42"/>
    </location>
</feature>
<dbReference type="Proteomes" id="UP000268014">
    <property type="component" value="Unassembled WGS sequence"/>
</dbReference>
<keyword evidence="1" id="KW-0812">Transmembrane</keyword>
<gene>
    <name evidence="2" type="ORF">HPLM_LOCUS13927</name>
</gene>
<dbReference type="PANTHER" id="PTHR46955">
    <property type="entry name" value="PROTEIN CBG01349-RELATED"/>
    <property type="match status" value="1"/>
</dbReference>
<feature type="transmembrane region" description="Helical" evidence="1">
    <location>
        <begin position="304"/>
        <end position="329"/>
    </location>
</feature>
<dbReference type="WBParaSite" id="HPLM_0001393501-mRNA-1">
    <property type="protein sequence ID" value="HPLM_0001393501-mRNA-1"/>
    <property type="gene ID" value="HPLM_0001393501"/>
</dbReference>
<dbReference type="PANTHER" id="PTHR46955:SF3">
    <property type="entry name" value="G_PROTEIN_RECEP_F1_2 DOMAIN-CONTAINING PROTEIN"/>
    <property type="match status" value="1"/>
</dbReference>
<sequence>MYMVTHWDPTYFSLDPYYIVFSSVFFIVQLKINLTLTISIALERTLRRFSEIVQHRNTFFEAIFFPVTYRKMPSSEYAMFCLLIGCLLATIDVVLDFVYFPFKDSPNCGSVGCFVTSEFSRYWGTSNMVMGFIVILLTALLIAKLQLIEKESKSRRTFMNNESRRFQQANRTSAGILLTSLVFVTIPSNFVGIVDMLGYSIFRKVGPFYLTGLLSAGACNAIVYIVLNRDMRDLAKGSMPYTIYMTIHWHPTYFSLDPYYIVFASVFLIAQLKINLTLTISIAFERTLAIFFPVTYRKMPSSEYATICLLTGCLLAAVDLVLEFVYFPFKDSPNCGSVGCFVNSEFRHYWGTSNMIMGFIVILLTALLIAKLQLIEKESNARQTIMNNESRKFQQKVGPFYITGLLCAGESIASWRACNTIVYIVLNRDMRDLAKRCFSSNVSNIGTSMPSTRIFSTTVFRNKYLR</sequence>
<evidence type="ECO:0000256" key="1">
    <source>
        <dbReference type="SAM" id="Phobius"/>
    </source>
</evidence>
<dbReference type="SUPFAM" id="SSF81321">
    <property type="entry name" value="Family A G protein-coupled receptor-like"/>
    <property type="match status" value="2"/>
</dbReference>
<protein>
    <submittedName>
        <fullName evidence="4">G_PROTEIN_RECEP_F1_2 domain-containing protein</fullName>
    </submittedName>
</protein>
<keyword evidence="1" id="KW-0472">Membrane</keyword>
<dbReference type="OrthoDB" id="5794962at2759"/>
<dbReference type="InterPro" id="IPR052322">
    <property type="entry name" value="Mito_rRNA_Mtase_NSUN4"/>
</dbReference>
<organism evidence="4">
    <name type="scientific">Haemonchus placei</name>
    <name type="common">Barber's pole worm</name>
    <dbReference type="NCBI Taxonomy" id="6290"/>
    <lineage>
        <taxon>Eukaryota</taxon>
        <taxon>Metazoa</taxon>
        <taxon>Ecdysozoa</taxon>
        <taxon>Nematoda</taxon>
        <taxon>Chromadorea</taxon>
        <taxon>Rhabditida</taxon>
        <taxon>Rhabditina</taxon>
        <taxon>Rhabditomorpha</taxon>
        <taxon>Strongyloidea</taxon>
        <taxon>Trichostrongylidae</taxon>
        <taxon>Haemonchus</taxon>
    </lineage>
</organism>
<dbReference type="EMBL" id="UZAF01018391">
    <property type="protein sequence ID" value="VDO51173.1"/>
    <property type="molecule type" value="Genomic_DNA"/>
</dbReference>
<proteinExistence type="predicted"/>
<dbReference type="AlphaFoldDB" id="A0A0N4WR37"/>
<reference evidence="2 3" key="2">
    <citation type="submission" date="2018-11" db="EMBL/GenBank/DDBJ databases">
        <authorList>
            <consortium name="Pathogen Informatics"/>
        </authorList>
    </citation>
    <scope>NUCLEOTIDE SEQUENCE [LARGE SCALE GENOMIC DNA]</scope>
    <source>
        <strain evidence="2 3">MHpl1</strain>
    </source>
</reference>
<feature type="transmembrane region" description="Helical" evidence="1">
    <location>
        <begin position="208"/>
        <end position="227"/>
    </location>
</feature>
<feature type="transmembrane region" description="Helical" evidence="1">
    <location>
        <begin position="174"/>
        <end position="202"/>
    </location>
</feature>
<feature type="transmembrane region" description="Helical" evidence="1">
    <location>
        <begin position="77"/>
        <end position="102"/>
    </location>
</feature>
<keyword evidence="3" id="KW-1185">Reference proteome</keyword>
<feature type="transmembrane region" description="Helical" evidence="1">
    <location>
        <begin position="122"/>
        <end position="143"/>
    </location>
</feature>
<keyword evidence="1" id="KW-1133">Transmembrane helix</keyword>
<feature type="transmembrane region" description="Helical" evidence="1">
    <location>
        <begin position="239"/>
        <end position="256"/>
    </location>
</feature>
<accession>A0A0N4WR37</accession>
<evidence type="ECO:0000313" key="4">
    <source>
        <dbReference type="WBParaSite" id="HPLM_0001393501-mRNA-1"/>
    </source>
</evidence>
<evidence type="ECO:0000313" key="2">
    <source>
        <dbReference type="EMBL" id="VDO51173.1"/>
    </source>
</evidence>
<name>A0A0N4WR37_HAEPC</name>
<dbReference type="InterPro" id="IPR019420">
    <property type="entry name" value="7TM_GPCR_serpentine_rcpt_Srbc"/>
</dbReference>
<feature type="transmembrane region" description="Helical" evidence="1">
    <location>
        <begin position="349"/>
        <end position="370"/>
    </location>
</feature>
<dbReference type="Gene3D" id="1.20.1070.10">
    <property type="entry name" value="Rhodopsin 7-helix transmembrane proteins"/>
    <property type="match status" value="2"/>
</dbReference>
<evidence type="ECO:0000313" key="3">
    <source>
        <dbReference type="Proteomes" id="UP000268014"/>
    </source>
</evidence>
<dbReference type="Pfam" id="PF10316">
    <property type="entry name" value="7TM_GPCR_Srbc"/>
    <property type="match status" value="2"/>
</dbReference>
<reference evidence="4" key="1">
    <citation type="submission" date="2017-02" db="UniProtKB">
        <authorList>
            <consortium name="WormBaseParasite"/>
        </authorList>
    </citation>
    <scope>IDENTIFICATION</scope>
</reference>